<dbReference type="EMBL" id="FNKK01000002">
    <property type="protein sequence ID" value="SDQ33161.1"/>
    <property type="molecule type" value="Genomic_DNA"/>
</dbReference>
<proteinExistence type="predicted"/>
<dbReference type="InterPro" id="IPR011009">
    <property type="entry name" value="Kinase-like_dom_sf"/>
</dbReference>
<organism evidence="2 3">
    <name type="scientific">Thermostaphylospora chromogena</name>
    <dbReference type="NCBI Taxonomy" id="35622"/>
    <lineage>
        <taxon>Bacteria</taxon>
        <taxon>Bacillati</taxon>
        <taxon>Actinomycetota</taxon>
        <taxon>Actinomycetes</taxon>
        <taxon>Streptosporangiales</taxon>
        <taxon>Thermomonosporaceae</taxon>
        <taxon>Thermostaphylospora</taxon>
    </lineage>
</organism>
<keyword evidence="3" id="KW-1185">Reference proteome</keyword>
<dbReference type="STRING" id="35622.SAMN04489764_0250"/>
<dbReference type="Pfam" id="PF13224">
    <property type="entry name" value="DUF4032"/>
    <property type="match status" value="1"/>
</dbReference>
<gene>
    <name evidence="2" type="ORF">SAMN04489764_0250</name>
</gene>
<feature type="domain" description="DUF4032" evidence="1">
    <location>
        <begin position="228"/>
        <end position="390"/>
    </location>
</feature>
<accession>A0A1H1A0Z1</accession>
<reference evidence="2 3" key="1">
    <citation type="submission" date="2016-10" db="EMBL/GenBank/DDBJ databases">
        <authorList>
            <person name="de Groot N.N."/>
        </authorList>
    </citation>
    <scope>NUCLEOTIDE SEQUENCE [LARGE SCALE GENOMIC DNA]</scope>
    <source>
        <strain evidence="2 3">DSM 43794</strain>
    </source>
</reference>
<dbReference type="Proteomes" id="UP000217103">
    <property type="component" value="Unassembled WGS sequence"/>
</dbReference>
<dbReference type="RefSeq" id="WP_207549827.1">
    <property type="nucleotide sequence ID" value="NZ_FNKK01000002.1"/>
</dbReference>
<dbReference type="AlphaFoldDB" id="A0A1H1A0Z1"/>
<name>A0A1H1A0Z1_9ACTN</name>
<evidence type="ECO:0000313" key="3">
    <source>
        <dbReference type="Proteomes" id="UP000217103"/>
    </source>
</evidence>
<dbReference type="InterPro" id="IPR025111">
    <property type="entry name" value="DUF4032"/>
</dbReference>
<dbReference type="SUPFAM" id="SSF56112">
    <property type="entry name" value="Protein kinase-like (PK-like)"/>
    <property type="match status" value="1"/>
</dbReference>
<protein>
    <recommendedName>
        <fullName evidence="1">DUF4032 domain-containing protein</fullName>
    </recommendedName>
</protein>
<evidence type="ECO:0000259" key="1">
    <source>
        <dbReference type="Pfam" id="PF13224"/>
    </source>
</evidence>
<evidence type="ECO:0000313" key="2">
    <source>
        <dbReference type="EMBL" id="SDQ33161.1"/>
    </source>
</evidence>
<sequence length="414" mass="47123">MPLQMTGALDDPELIRLPWDLPLEEWPDHLIVPLPRGISRHVVRFVRLAGRVYAIKEISERYAKTEYRLLWDLHRLDAPAVEPVAVVTGRTGRDGEPLDSALITRHLQFSLPYRAVMSGTLRPDTLTRLLDALVVLLVRLHLNGFYWGDCSLSNTLFRRDAGAFAAYLVDAETGELHPMISEGQRAHDIEIAHVNLFGEMLDLQAGGMLHESIDPEATADDITERYHRLWAELTQDEVIEEVDWHLVEQRVRRLNSLGFDVAEMLVRRKAGTGRLLVRPKVVDSGHHQRRLLRLTGLDVEENQARRLLNDLDSFRVQNGLRHEDEAIVAHRWLAEVFQPTVAAIPPDMRGKLEPAQLFHEILDHRWYLSEEAGHDVGLQAAVRSYIDNVLVHKPDEKALIVPPEMASPNEMSSP</sequence>